<gene>
    <name evidence="1" type="ORF">UFOPK1747_00617</name>
</gene>
<accession>A0A6J6F3Y2</accession>
<evidence type="ECO:0000313" key="1">
    <source>
        <dbReference type="EMBL" id="CAB4581723.1"/>
    </source>
</evidence>
<proteinExistence type="predicted"/>
<name>A0A6J6F3Y2_9ZZZZ</name>
<protein>
    <submittedName>
        <fullName evidence="1">Unannotated protein</fullName>
    </submittedName>
</protein>
<organism evidence="1">
    <name type="scientific">freshwater metagenome</name>
    <dbReference type="NCBI Taxonomy" id="449393"/>
    <lineage>
        <taxon>unclassified sequences</taxon>
        <taxon>metagenomes</taxon>
        <taxon>ecological metagenomes</taxon>
    </lineage>
</organism>
<dbReference type="EMBL" id="CAEZTV010000085">
    <property type="protein sequence ID" value="CAB4581723.1"/>
    <property type="molecule type" value="Genomic_DNA"/>
</dbReference>
<sequence length="133" mass="14990">MPRSAISIFKLFLPTSVIAPLTQLPKLSAILICSPICSRITLTAWCPSSPLNSCVLPVLIWSTKKSESISEMHFERGQRNLHLCEYARLPSLVNLRVIGQTFLVTQIALYLAYLVFAPQYERLNHHGQILEVL</sequence>
<dbReference type="AlphaFoldDB" id="A0A6J6F3Y2"/>
<reference evidence="1" key="1">
    <citation type="submission" date="2020-05" db="EMBL/GenBank/DDBJ databases">
        <authorList>
            <person name="Chiriac C."/>
            <person name="Salcher M."/>
            <person name="Ghai R."/>
            <person name="Kavagutti S V."/>
        </authorList>
    </citation>
    <scope>NUCLEOTIDE SEQUENCE</scope>
</reference>